<dbReference type="EMBL" id="JAIXNE010000001">
    <property type="protein sequence ID" value="MCA6073454.1"/>
    <property type="molecule type" value="Genomic_DNA"/>
</dbReference>
<protein>
    <submittedName>
        <fullName evidence="3">M28 family peptidase</fullName>
    </submittedName>
</protein>
<feature type="chain" id="PRO_5040969933" evidence="1">
    <location>
        <begin position="21"/>
        <end position="497"/>
    </location>
</feature>
<gene>
    <name evidence="3" type="ORF">LDX50_01155</name>
</gene>
<feature type="domain" description="Peptidase M28" evidence="2">
    <location>
        <begin position="258"/>
        <end position="463"/>
    </location>
</feature>
<dbReference type="InterPro" id="IPR046450">
    <property type="entry name" value="PA_dom_sf"/>
</dbReference>
<dbReference type="InterPro" id="IPR007484">
    <property type="entry name" value="Peptidase_M28"/>
</dbReference>
<dbReference type="SUPFAM" id="SSF53187">
    <property type="entry name" value="Zn-dependent exopeptidases"/>
    <property type="match status" value="1"/>
</dbReference>
<dbReference type="RefSeq" id="WP_225696571.1">
    <property type="nucleotide sequence ID" value="NZ_JAIXNE010000001.1"/>
</dbReference>
<sequence length="497" mass="55305">MKKRIILALAILLTGLQVWAQGDKAHVEEIVTKSNIQGHIYFLASDELRGRATGSPEIDIAAQYISSSFTRYGVKPVPGADEGYFQYVHLQSVSKPAHVSAGLNGENMEPEDMLVLRGESVTSEAEMVYLKLGTEEDFRKYKKDLTGKIVIVDGGLPEGATGSVFTAGTEKADRALERGAAGIIELWGTEAFNWAGIRQYVESERYRVAPKPSADQSFFQLWVKDYEGAYMDVINKAKKQKMMVSLGARNRKDMYSKNVVGMVEGTDPVLKNEFIIYSAHYDHVGIGKANDEGDSIYNGARDNAVGVVTVMSAAESIAKKPTKRSALFILFTGEEMGLLGSSYYVENPLLPLNQMVYCFNSDNGGYNDTSVATIIGLDRTTEAEHIRKACEMFGLTAIDDPAKEQGLFDRSDNVNFAREGIPAPTFSMGFQAFDEEIFKYYHQTRDNPDNLDYDYLEKFFRAYVMACRLIADDTGKPFWVEGDKYYDAGKALYNPQN</sequence>
<accession>A0A9X1HNI5</accession>
<dbReference type="AlphaFoldDB" id="A0A9X1HNI5"/>
<organism evidence="3 4">
    <name type="scientific">Fulvivirga sedimenti</name>
    <dbReference type="NCBI Taxonomy" id="2879465"/>
    <lineage>
        <taxon>Bacteria</taxon>
        <taxon>Pseudomonadati</taxon>
        <taxon>Bacteroidota</taxon>
        <taxon>Cytophagia</taxon>
        <taxon>Cytophagales</taxon>
        <taxon>Fulvivirgaceae</taxon>
        <taxon>Fulvivirga</taxon>
    </lineage>
</organism>
<evidence type="ECO:0000256" key="1">
    <source>
        <dbReference type="SAM" id="SignalP"/>
    </source>
</evidence>
<dbReference type="Pfam" id="PF04389">
    <property type="entry name" value="Peptidase_M28"/>
    <property type="match status" value="1"/>
</dbReference>
<comment type="caution">
    <text evidence="3">The sequence shown here is derived from an EMBL/GenBank/DDBJ whole genome shotgun (WGS) entry which is preliminary data.</text>
</comment>
<dbReference type="Gene3D" id="3.50.30.30">
    <property type="match status" value="1"/>
</dbReference>
<keyword evidence="1" id="KW-0732">Signal</keyword>
<dbReference type="PANTHER" id="PTHR12147">
    <property type="entry name" value="METALLOPEPTIDASE M28 FAMILY MEMBER"/>
    <property type="match status" value="1"/>
</dbReference>
<dbReference type="GO" id="GO:0006508">
    <property type="term" value="P:proteolysis"/>
    <property type="evidence" value="ECO:0007669"/>
    <property type="project" value="InterPro"/>
</dbReference>
<feature type="signal peptide" evidence="1">
    <location>
        <begin position="1"/>
        <end position="20"/>
    </location>
</feature>
<proteinExistence type="predicted"/>
<evidence type="ECO:0000313" key="4">
    <source>
        <dbReference type="Proteomes" id="UP001139409"/>
    </source>
</evidence>
<dbReference type="InterPro" id="IPR045175">
    <property type="entry name" value="M28_fam"/>
</dbReference>
<dbReference type="PANTHER" id="PTHR12147:SF26">
    <property type="entry name" value="PEPTIDASE M28 DOMAIN-CONTAINING PROTEIN"/>
    <property type="match status" value="1"/>
</dbReference>
<dbReference type="SUPFAM" id="SSF52025">
    <property type="entry name" value="PA domain"/>
    <property type="match status" value="1"/>
</dbReference>
<evidence type="ECO:0000313" key="3">
    <source>
        <dbReference type="EMBL" id="MCA6073454.1"/>
    </source>
</evidence>
<evidence type="ECO:0000259" key="2">
    <source>
        <dbReference type="Pfam" id="PF04389"/>
    </source>
</evidence>
<keyword evidence="4" id="KW-1185">Reference proteome</keyword>
<name>A0A9X1HNI5_9BACT</name>
<dbReference type="GO" id="GO:0008235">
    <property type="term" value="F:metalloexopeptidase activity"/>
    <property type="evidence" value="ECO:0007669"/>
    <property type="project" value="InterPro"/>
</dbReference>
<dbReference type="Proteomes" id="UP001139409">
    <property type="component" value="Unassembled WGS sequence"/>
</dbReference>
<dbReference type="Gene3D" id="3.40.630.10">
    <property type="entry name" value="Zn peptidases"/>
    <property type="match status" value="2"/>
</dbReference>
<reference evidence="3" key="1">
    <citation type="submission" date="2021-09" db="EMBL/GenBank/DDBJ databases">
        <title>Fulvivirga sp. isolated from coastal sediment.</title>
        <authorList>
            <person name="Yu H."/>
        </authorList>
    </citation>
    <scope>NUCLEOTIDE SEQUENCE</scope>
    <source>
        <strain evidence="3">1062</strain>
    </source>
</reference>